<evidence type="ECO:0000313" key="4">
    <source>
        <dbReference type="Proteomes" id="UP000267804"/>
    </source>
</evidence>
<feature type="region of interest" description="Disordered" evidence="2">
    <location>
        <begin position="1"/>
        <end position="75"/>
    </location>
</feature>
<gene>
    <name evidence="3" type="ORF">CSH63_23870</name>
</gene>
<feature type="compositionally biased region" description="Basic and acidic residues" evidence="2">
    <location>
        <begin position="16"/>
        <end position="36"/>
    </location>
</feature>
<evidence type="ECO:0008006" key="5">
    <source>
        <dbReference type="Google" id="ProtNLM"/>
    </source>
</evidence>
<proteinExistence type="predicted"/>
<dbReference type="InterPro" id="IPR023214">
    <property type="entry name" value="HAD_sf"/>
</dbReference>
<feature type="compositionally biased region" description="Basic and acidic residues" evidence="2">
    <location>
        <begin position="47"/>
        <end position="64"/>
    </location>
</feature>
<dbReference type="Proteomes" id="UP000267804">
    <property type="component" value="Chromosome"/>
</dbReference>
<keyword evidence="1" id="KW-0378">Hydrolase</keyword>
<dbReference type="EMBL" id="CP024087">
    <property type="protein sequence ID" value="AYF30429.1"/>
    <property type="molecule type" value="Genomic_DNA"/>
</dbReference>
<dbReference type="NCBIfam" id="TIGR01549">
    <property type="entry name" value="HAD-SF-IA-v1"/>
    <property type="match status" value="1"/>
</dbReference>
<sequence>MGRSPSFAARLACPIDPRRPVDRGHSRAPRPPDARRSRAALCPYLPRRGEHRRDPEVEDPRDRQGAANVGGHPMTGLLVSVDVGGTLGHVDRPSLAATLATASPLDTSEARRIIRQKLHAQPSISPQIVVDVCAALQVPVSTFPRAIAPAPLRLVPNALTALRAMSRHATLVTLSNVTCLEADPSALRDLLHPWVLDHFPSYRIGYAKPDPAAFQHVARTCHVSTAHMVHIGDDWTCDVVGARTAGVTAIWISHGRPVPEPDRLTDHGVLVAADLVAASRQLTELAVRRRS</sequence>
<dbReference type="Pfam" id="PF13242">
    <property type="entry name" value="Hydrolase_like"/>
    <property type="match status" value="1"/>
</dbReference>
<dbReference type="Gene3D" id="3.40.50.1000">
    <property type="entry name" value="HAD superfamily/HAD-like"/>
    <property type="match status" value="1"/>
</dbReference>
<accession>A0A386WSV1</accession>
<organism evidence="3 4">
    <name type="scientific">Micromonospora tulbaghiae</name>
    <dbReference type="NCBI Taxonomy" id="479978"/>
    <lineage>
        <taxon>Bacteria</taxon>
        <taxon>Bacillati</taxon>
        <taxon>Actinomycetota</taxon>
        <taxon>Actinomycetes</taxon>
        <taxon>Micromonosporales</taxon>
        <taxon>Micromonosporaceae</taxon>
        <taxon>Micromonospora</taxon>
    </lineage>
</organism>
<dbReference type="PANTHER" id="PTHR43316">
    <property type="entry name" value="HYDROLASE, HALOACID DELAHOGENASE-RELATED"/>
    <property type="match status" value="1"/>
</dbReference>
<dbReference type="InterPro" id="IPR036412">
    <property type="entry name" value="HAD-like_sf"/>
</dbReference>
<name>A0A386WSV1_9ACTN</name>
<protein>
    <recommendedName>
        <fullName evidence="5">HAD family hydrolase</fullName>
    </recommendedName>
</protein>
<dbReference type="InterPro" id="IPR006439">
    <property type="entry name" value="HAD-SF_hydro_IA"/>
</dbReference>
<reference evidence="3 4" key="1">
    <citation type="submission" date="2017-10" db="EMBL/GenBank/DDBJ databases">
        <title>Integration of genomic and chemical information greatly accelerates assignment of the full stereostructure of myelolactone, a potent inhibitor of myeloma from a marine-derived Micromonospora.</title>
        <authorList>
            <person name="Kim M.C."/>
            <person name="Machado H."/>
            <person name="Jensen P.R."/>
            <person name="Fenical W."/>
        </authorList>
    </citation>
    <scope>NUCLEOTIDE SEQUENCE [LARGE SCALE GENOMIC DNA]</scope>
    <source>
        <strain evidence="3 4">CNY-010</strain>
    </source>
</reference>
<evidence type="ECO:0000256" key="1">
    <source>
        <dbReference type="ARBA" id="ARBA00022801"/>
    </source>
</evidence>
<dbReference type="InterPro" id="IPR051540">
    <property type="entry name" value="S-2-haloacid_dehalogenase"/>
</dbReference>
<dbReference type="KEGG" id="mtua:CSH63_23870"/>
<dbReference type="GO" id="GO:0016787">
    <property type="term" value="F:hydrolase activity"/>
    <property type="evidence" value="ECO:0007669"/>
    <property type="project" value="UniProtKB-KW"/>
</dbReference>
<dbReference type="SUPFAM" id="SSF56784">
    <property type="entry name" value="HAD-like"/>
    <property type="match status" value="1"/>
</dbReference>
<dbReference type="AlphaFoldDB" id="A0A386WSV1"/>
<evidence type="ECO:0000256" key="2">
    <source>
        <dbReference type="SAM" id="MobiDB-lite"/>
    </source>
</evidence>
<evidence type="ECO:0000313" key="3">
    <source>
        <dbReference type="EMBL" id="AYF30429.1"/>
    </source>
</evidence>